<comment type="pathway">
    <text evidence="1 4">Cofactor biosynthesis; adenosylcobalamin biosynthesis.</text>
</comment>
<feature type="active site" evidence="4">
    <location>
        <position position="438"/>
    </location>
</feature>
<comment type="similarity">
    <text evidence="4">Belongs to the CobB/CobQ family. CobQ subfamily.</text>
</comment>
<dbReference type="NCBIfam" id="NF001989">
    <property type="entry name" value="PRK00784.1"/>
    <property type="match status" value="1"/>
</dbReference>
<comment type="caution">
    <text evidence="7">The sequence shown here is derived from an EMBL/GenBank/DDBJ whole genome shotgun (WGS) entry which is preliminary data.</text>
</comment>
<dbReference type="HAMAP" id="MF_00028">
    <property type="entry name" value="CobQ"/>
    <property type="match status" value="1"/>
</dbReference>
<dbReference type="Gene3D" id="3.40.50.300">
    <property type="entry name" value="P-loop containing nucleotide triphosphate hydrolases"/>
    <property type="match status" value="1"/>
</dbReference>
<dbReference type="Pfam" id="PF01656">
    <property type="entry name" value="CbiA"/>
    <property type="match status" value="1"/>
</dbReference>
<reference evidence="7 8" key="1">
    <citation type="submission" date="2019-05" db="EMBL/GenBank/DDBJ databases">
        <title>Draft Whole-Genome sequence of the green sulfur bacterium Prosthecochloris vibrioformis DSM 260.</title>
        <authorList>
            <person name="Meyer T.E."/>
            <person name="Kyndt J.A."/>
        </authorList>
    </citation>
    <scope>NUCLEOTIDE SEQUENCE [LARGE SCALE GENOMIC DNA]</scope>
    <source>
        <strain evidence="7 8">DSM 260</strain>
    </source>
</reference>
<evidence type="ECO:0000256" key="4">
    <source>
        <dbReference type="HAMAP-Rule" id="MF_00028"/>
    </source>
</evidence>
<keyword evidence="8" id="KW-1185">Reference proteome</keyword>
<evidence type="ECO:0000256" key="1">
    <source>
        <dbReference type="ARBA" id="ARBA00004953"/>
    </source>
</evidence>
<evidence type="ECO:0000256" key="2">
    <source>
        <dbReference type="ARBA" id="ARBA00022573"/>
    </source>
</evidence>
<evidence type="ECO:0000313" key="7">
    <source>
        <dbReference type="EMBL" id="TNJ36899.1"/>
    </source>
</evidence>
<evidence type="ECO:0000259" key="5">
    <source>
        <dbReference type="Pfam" id="PF01656"/>
    </source>
</evidence>
<feature type="domain" description="CobQ/CobB/MinD/ParA nucleotide binding" evidence="5">
    <location>
        <begin position="4"/>
        <end position="236"/>
    </location>
</feature>
<comment type="function">
    <text evidence="4">Catalyzes amidations at positions B, D, E, and G on adenosylcobyrinic A,C-diamide. NH(2) groups are provided by glutamine, and one molecule of ATP is hydrogenolyzed for each amidation.</text>
</comment>
<dbReference type="EMBL" id="VDCI01000003">
    <property type="protein sequence ID" value="TNJ36899.1"/>
    <property type="molecule type" value="Genomic_DNA"/>
</dbReference>
<dbReference type="PROSITE" id="PS51274">
    <property type="entry name" value="GATASE_COBBQ"/>
    <property type="match status" value="1"/>
</dbReference>
<gene>
    <name evidence="4" type="primary">cobQ</name>
    <name evidence="7" type="ORF">FGF68_04810</name>
</gene>
<evidence type="ECO:0000256" key="3">
    <source>
        <dbReference type="ARBA" id="ARBA00022962"/>
    </source>
</evidence>
<keyword evidence="3 4" id="KW-0315">Glutamine amidotransferase</keyword>
<evidence type="ECO:0000313" key="8">
    <source>
        <dbReference type="Proteomes" id="UP000309544"/>
    </source>
</evidence>
<dbReference type="SUPFAM" id="SSF52540">
    <property type="entry name" value="P-loop containing nucleoside triphosphate hydrolases"/>
    <property type="match status" value="1"/>
</dbReference>
<dbReference type="PANTHER" id="PTHR21343">
    <property type="entry name" value="DETHIOBIOTIN SYNTHETASE"/>
    <property type="match status" value="1"/>
</dbReference>
<dbReference type="InterPro" id="IPR002586">
    <property type="entry name" value="CobQ/CobB/MinD/ParA_Nub-bd_dom"/>
</dbReference>
<dbReference type="AlphaFoldDB" id="A0A5C4S107"/>
<accession>A0A5C4S107</accession>
<sequence>MNNIAVFGTASDVGKSVIATALCRIFRNAGVDVAPFKAQNMSNNSGVTPDGLEIGRAQVAQAEAARVVPSADMNPVLLKPNTDIGAQVVLQGRAVANRSAREYFGDTSRWREAAFESLRRLDAKHEMLVLEGAGSCAEMNLYERDFVNFKSAREADAAVILVADIDRGGVFAQVVGTMALLPEEDRARVAGVIVNRFRGDASLFLDGIRILEERSGVPVLGVVPYFRGFSIAAEDAVPLQSVVDPVGVPDSRKISIAVLYFPHISNFTDLSVFDHEERVEVHYLHRPRSLEGYQALVLPGSKNVRGDLHWLTDKGWATRIAAFRETGGVVVGICGGYQMLGRMVADPHGVEGEPGEDEGLGLLDVETELLREKTLCNASGVTCSGGLAVHGYEIHMGETRLCEGVDPFLKVDLRNNVEVSALDGAKSVDGKVFGTYFHGVFDGAVFREWFLKSLDAGYVPAAEPYDREQAYDLLADHVAEYLDMELLLSIAGHSEAVE</sequence>
<proteinExistence type="inferred from homology"/>
<dbReference type="GO" id="GO:0015420">
    <property type="term" value="F:ABC-type vitamin B12 transporter activity"/>
    <property type="evidence" value="ECO:0007669"/>
    <property type="project" value="UniProtKB-UniRule"/>
</dbReference>
<dbReference type="UniPathway" id="UPA00148"/>
<dbReference type="InterPro" id="IPR027417">
    <property type="entry name" value="P-loop_NTPase"/>
</dbReference>
<feature type="active site" description="Nucleophile" evidence="4">
    <location>
        <position position="334"/>
    </location>
</feature>
<dbReference type="Pfam" id="PF07685">
    <property type="entry name" value="GATase_3"/>
    <property type="match status" value="1"/>
</dbReference>
<dbReference type="InterPro" id="IPR004459">
    <property type="entry name" value="CobQ_synth"/>
</dbReference>
<dbReference type="InterPro" id="IPR011698">
    <property type="entry name" value="GATase_3"/>
</dbReference>
<protein>
    <recommendedName>
        <fullName evidence="4">Cobyric acid synthase</fullName>
    </recommendedName>
</protein>
<dbReference type="CDD" id="cd01750">
    <property type="entry name" value="GATase1_CobQ"/>
    <property type="match status" value="1"/>
</dbReference>
<dbReference type="SUPFAM" id="SSF52317">
    <property type="entry name" value="Class I glutamine amidotransferase-like"/>
    <property type="match status" value="1"/>
</dbReference>
<dbReference type="PANTHER" id="PTHR21343:SF1">
    <property type="entry name" value="COBYRIC ACID SYNTHASE"/>
    <property type="match status" value="1"/>
</dbReference>
<dbReference type="GO" id="GO:0003824">
    <property type="term" value="F:catalytic activity"/>
    <property type="evidence" value="ECO:0007669"/>
    <property type="project" value="InterPro"/>
</dbReference>
<dbReference type="GO" id="GO:0009236">
    <property type="term" value="P:cobalamin biosynthetic process"/>
    <property type="evidence" value="ECO:0007669"/>
    <property type="project" value="UniProtKB-UniRule"/>
</dbReference>
<dbReference type="Gene3D" id="3.40.50.880">
    <property type="match status" value="1"/>
</dbReference>
<organism evidence="7 8">
    <name type="scientific">Prosthecochloris vibrioformis</name>
    <name type="common">Chlorobium vibrioforme</name>
    <dbReference type="NCBI Taxonomy" id="1098"/>
    <lineage>
        <taxon>Bacteria</taxon>
        <taxon>Pseudomonadati</taxon>
        <taxon>Chlorobiota</taxon>
        <taxon>Chlorobiia</taxon>
        <taxon>Chlorobiales</taxon>
        <taxon>Chlorobiaceae</taxon>
        <taxon>Prosthecochloris</taxon>
    </lineage>
</organism>
<dbReference type="CDD" id="cd05389">
    <property type="entry name" value="CobQ_N"/>
    <property type="match status" value="1"/>
</dbReference>
<dbReference type="InterPro" id="IPR033949">
    <property type="entry name" value="CobQ_GATase1"/>
</dbReference>
<keyword evidence="2 4" id="KW-0169">Cobalamin biosynthesis</keyword>
<dbReference type="Proteomes" id="UP000309544">
    <property type="component" value="Unassembled WGS sequence"/>
</dbReference>
<evidence type="ECO:0000259" key="6">
    <source>
        <dbReference type="Pfam" id="PF07685"/>
    </source>
</evidence>
<dbReference type="InterPro" id="IPR029062">
    <property type="entry name" value="Class_I_gatase-like"/>
</dbReference>
<name>A0A5C4S107_PROVB</name>
<dbReference type="InterPro" id="IPR047045">
    <property type="entry name" value="CobQ_N"/>
</dbReference>
<dbReference type="NCBIfam" id="TIGR00313">
    <property type="entry name" value="cobQ"/>
    <property type="match status" value="1"/>
</dbReference>
<feature type="domain" description="CobB/CobQ-like glutamine amidotransferase" evidence="6">
    <location>
        <begin position="256"/>
        <end position="443"/>
    </location>
</feature>